<evidence type="ECO:0000313" key="1">
    <source>
        <dbReference type="EMBL" id="KAI0086736.1"/>
    </source>
</evidence>
<keyword evidence="2" id="KW-1185">Reference proteome</keyword>
<name>A0ACB8TXK2_9APHY</name>
<comment type="caution">
    <text evidence="1">The sequence shown here is derived from an EMBL/GenBank/DDBJ whole genome shotgun (WGS) entry which is preliminary data.</text>
</comment>
<sequence>MSGLSESDIQQLLLERTADYIDISAYGTCIAFSQEVEVIWRRKWSAMTWLYAFARYSEVLLCIIVFIPARSWEASQYMVTTLAVVQYFCLALFSSLRVYALLDDKIFVTGVVFFLNLVPVATNLFFCVTSAIVMDSEVCESVPTVSESVNLRRKYNNLLCDLVSLATRFSVIIGDVLVLLVTWSKTAKSYREARQLRVKAPLATLLFRDGTFYFMVLLIVNVLLVIEDNVPSLLTMQVSAPFFETLPPLIICRFILNLRQVKPAGSSWISGSQSGTHRFAGNAGESLQLGVGDEPEEEEENVVERSAVAEEPGVTAQHISDSNEGIAGHIIDVDASMNCFFGTRLVLRLNTRLKGKRGEDSRKQI</sequence>
<dbReference type="Proteomes" id="UP001055072">
    <property type="component" value="Unassembled WGS sequence"/>
</dbReference>
<evidence type="ECO:0000313" key="2">
    <source>
        <dbReference type="Proteomes" id="UP001055072"/>
    </source>
</evidence>
<dbReference type="EMBL" id="MU274921">
    <property type="protein sequence ID" value="KAI0086736.1"/>
    <property type="molecule type" value="Genomic_DNA"/>
</dbReference>
<reference evidence="1" key="1">
    <citation type="journal article" date="2021" name="Environ. Microbiol.">
        <title>Gene family expansions and transcriptome signatures uncover fungal adaptations to wood decay.</title>
        <authorList>
            <person name="Hage H."/>
            <person name="Miyauchi S."/>
            <person name="Viragh M."/>
            <person name="Drula E."/>
            <person name="Min B."/>
            <person name="Chaduli D."/>
            <person name="Navarro D."/>
            <person name="Favel A."/>
            <person name="Norest M."/>
            <person name="Lesage-Meessen L."/>
            <person name="Balint B."/>
            <person name="Merenyi Z."/>
            <person name="de Eugenio L."/>
            <person name="Morin E."/>
            <person name="Martinez A.T."/>
            <person name="Baldrian P."/>
            <person name="Stursova M."/>
            <person name="Martinez M.J."/>
            <person name="Novotny C."/>
            <person name="Magnuson J.K."/>
            <person name="Spatafora J.W."/>
            <person name="Maurice S."/>
            <person name="Pangilinan J."/>
            <person name="Andreopoulos W."/>
            <person name="LaButti K."/>
            <person name="Hundley H."/>
            <person name="Na H."/>
            <person name="Kuo A."/>
            <person name="Barry K."/>
            <person name="Lipzen A."/>
            <person name="Henrissat B."/>
            <person name="Riley R."/>
            <person name="Ahrendt S."/>
            <person name="Nagy L.G."/>
            <person name="Grigoriev I.V."/>
            <person name="Martin F."/>
            <person name="Rosso M.N."/>
        </authorList>
    </citation>
    <scope>NUCLEOTIDE SEQUENCE</scope>
    <source>
        <strain evidence="1">CBS 384.51</strain>
    </source>
</reference>
<gene>
    <name evidence="1" type="ORF">BDY19DRAFT_995489</name>
</gene>
<protein>
    <submittedName>
        <fullName evidence="1">Uncharacterized protein</fullName>
    </submittedName>
</protein>
<accession>A0ACB8TXK2</accession>
<organism evidence="1 2">
    <name type="scientific">Irpex rosettiformis</name>
    <dbReference type="NCBI Taxonomy" id="378272"/>
    <lineage>
        <taxon>Eukaryota</taxon>
        <taxon>Fungi</taxon>
        <taxon>Dikarya</taxon>
        <taxon>Basidiomycota</taxon>
        <taxon>Agaricomycotina</taxon>
        <taxon>Agaricomycetes</taxon>
        <taxon>Polyporales</taxon>
        <taxon>Irpicaceae</taxon>
        <taxon>Irpex</taxon>
    </lineage>
</organism>
<proteinExistence type="predicted"/>